<accession>C9W1F6</accession>
<feature type="signal peptide" evidence="1">
    <location>
        <begin position="1"/>
        <end position="17"/>
    </location>
</feature>
<name>C9W1F6_RHISA</name>
<feature type="chain" id="PRO_5003002711" evidence="1">
    <location>
        <begin position="18"/>
        <end position="137"/>
    </location>
</feature>
<dbReference type="Gene3D" id="2.20.20.10">
    <property type="entry name" value="Anthopleurin-A"/>
    <property type="match status" value="1"/>
</dbReference>
<dbReference type="InterPro" id="IPR019509">
    <property type="entry name" value="Carboxypeptidase_inhibitor_I68"/>
</dbReference>
<dbReference type="InterPro" id="IPR023355">
    <property type="entry name" value="Myo_ane_neurotoxin_sf"/>
</dbReference>
<reference evidence="2" key="2">
    <citation type="journal article" date="2013" name="Ticks Tick Borne Dis.">
        <title>Proteome of Rhipicephalus sanguineus tick saliva induced by the secretagogues pilocarpine and dopamine.</title>
        <authorList>
            <person name="Oliveira C.J."/>
            <person name="Anatriello E."/>
            <person name="de Miranda-Santos I.K."/>
            <person name="Francischetti I.M."/>
            <person name="Sa-Nunes A."/>
            <person name="Ferreira B.R."/>
            <person name="Ribeiro J.M."/>
        </authorList>
    </citation>
    <scope>NUCLEOTIDE SEQUENCE</scope>
    <source>
        <tissue evidence="2">Salivary glands</tissue>
    </source>
</reference>
<dbReference type="EMBL" id="EZ406104">
    <property type="protein sequence ID" value="ACX53903.1"/>
    <property type="molecule type" value="mRNA"/>
</dbReference>
<evidence type="ECO:0000256" key="1">
    <source>
        <dbReference type="SAM" id="SignalP"/>
    </source>
</evidence>
<keyword evidence="1" id="KW-0732">Signal</keyword>
<dbReference type="GO" id="GO:0008191">
    <property type="term" value="F:metalloendopeptidase inhibitor activity"/>
    <property type="evidence" value="ECO:0007669"/>
    <property type="project" value="InterPro"/>
</dbReference>
<proteinExistence type="evidence at transcript level"/>
<organism evidence="2">
    <name type="scientific">Rhipicephalus sanguineus</name>
    <name type="common">Brown dog tick</name>
    <name type="synonym">Ixodes sanguineus</name>
    <dbReference type="NCBI Taxonomy" id="34632"/>
    <lineage>
        <taxon>Eukaryota</taxon>
        <taxon>Metazoa</taxon>
        <taxon>Ecdysozoa</taxon>
        <taxon>Arthropoda</taxon>
        <taxon>Chelicerata</taxon>
        <taxon>Arachnida</taxon>
        <taxon>Acari</taxon>
        <taxon>Parasitiformes</taxon>
        <taxon>Ixodida</taxon>
        <taxon>Ixodoidea</taxon>
        <taxon>Ixodidae</taxon>
        <taxon>Rhipicephalinae</taxon>
        <taxon>Rhipicephalus</taxon>
        <taxon>Rhipicephalus</taxon>
    </lineage>
</organism>
<dbReference type="SUPFAM" id="SSF57392">
    <property type="entry name" value="Defensin-like"/>
    <property type="match status" value="1"/>
</dbReference>
<reference evidence="2" key="1">
    <citation type="journal article" date="2010" name="BMC Genomics">
        <title>An insight into the sialotranscriptome of the brown dog tick, Rhipicephalus sanguineus.</title>
        <authorList>
            <person name="Anatriello E."/>
            <person name="Ribeiro J.M."/>
            <person name="de Miranda-Santos I.K."/>
            <person name="Brandao L.G."/>
            <person name="Anderson J.M."/>
            <person name="Valenzuela J.G."/>
            <person name="Maruyama S.R."/>
            <person name="Silva J.S."/>
            <person name="Ferreira B.R."/>
        </authorList>
    </citation>
    <scope>NUCLEOTIDE SEQUENCE</scope>
    <source>
        <tissue evidence="2">Salivary glands</tissue>
    </source>
</reference>
<dbReference type="Pfam" id="PF10468">
    <property type="entry name" value="Inhibitor_I68"/>
    <property type="match status" value="1"/>
</dbReference>
<evidence type="ECO:0000313" key="2">
    <source>
        <dbReference type="EMBL" id="ACX53903.1"/>
    </source>
</evidence>
<dbReference type="AlphaFoldDB" id="C9W1F6"/>
<protein>
    <submittedName>
        <fullName evidence="2">Carboxypeptidase inhibitor</fullName>
    </submittedName>
</protein>
<sequence length="137" mass="15068">MKWGLIVLTSSFAVVIGNSVNECTHPNTTCYAREVCTGLGGKVRGRCFQGVCCEKTYSHHKTCQGKKKTCMPKTHCPSTSRTKGTCKGKGKVCCSVRTKNVCPLFGGVCERNKTRCHTLQKASKYCGKNKKCCIYLQ</sequence>